<feature type="non-terminal residue" evidence="7">
    <location>
        <position position="1"/>
    </location>
</feature>
<comment type="similarity">
    <text evidence="1">Belongs to the multicopper oxidase family.</text>
</comment>
<keyword evidence="8" id="KW-1185">Reference proteome</keyword>
<keyword evidence="2" id="KW-0479">Metal-binding</keyword>
<sequence length="367" mass="41788">HFHGLRMQGSNDMDGVNGVTQCPIAENETFQYKFKLTQYGHSWYHSHYSSQYADGVAAPIVIHGPHSANWTEEWAPIIVADWHHKASYNAFHELFEGRVPPTDSILVDGTGRHYNDNGTFTGELFQQSFEEDKKYLIRIINGATDWHFHFSIDNHILTVIAADYVAVKPYNVTSLSIGVGQRFSVIVHAKPTASSPNGKYWLRTEYTTDNQCQFEIPTVPVNNTDRQRTGIISYNNAGGGEPLTNRHNVTVGCEDVLNLEPVVPWTVSAPENQHDLADNTYHAGLDPSTPFRGNLFRWKIKEKPMWLNFSDPTILNLENSTWNPEYAVTEYAYNDEEQWVYMILNSGIGNETRMLGVSHRPRIRVFL</sequence>
<dbReference type="Pfam" id="PF00394">
    <property type="entry name" value="Cu-oxidase"/>
    <property type="match status" value="1"/>
</dbReference>
<dbReference type="PANTHER" id="PTHR11709:SF71">
    <property type="entry name" value="OXIDOREDUCTASE TPCJ"/>
    <property type="match status" value="1"/>
</dbReference>
<dbReference type="EMBL" id="MU006327">
    <property type="protein sequence ID" value="KAF2847323.1"/>
    <property type="molecule type" value="Genomic_DNA"/>
</dbReference>
<dbReference type="InterPro" id="IPR011707">
    <property type="entry name" value="Cu-oxidase-like_N"/>
</dbReference>
<evidence type="ECO:0000259" key="6">
    <source>
        <dbReference type="Pfam" id="PF07732"/>
    </source>
</evidence>
<evidence type="ECO:0000259" key="5">
    <source>
        <dbReference type="Pfam" id="PF00394"/>
    </source>
</evidence>
<name>A0A6A7AW55_9PLEO</name>
<reference evidence="7" key="1">
    <citation type="submission" date="2020-01" db="EMBL/GenBank/DDBJ databases">
        <authorList>
            <consortium name="DOE Joint Genome Institute"/>
            <person name="Haridas S."/>
            <person name="Albert R."/>
            <person name="Binder M."/>
            <person name="Bloem J."/>
            <person name="Labutti K."/>
            <person name="Salamov A."/>
            <person name="Andreopoulos B."/>
            <person name="Baker S.E."/>
            <person name="Barry K."/>
            <person name="Bills G."/>
            <person name="Bluhm B.H."/>
            <person name="Cannon C."/>
            <person name="Castanera R."/>
            <person name="Culley D.E."/>
            <person name="Daum C."/>
            <person name="Ezra D."/>
            <person name="Gonzalez J.B."/>
            <person name="Henrissat B."/>
            <person name="Kuo A."/>
            <person name="Liang C."/>
            <person name="Lipzen A."/>
            <person name="Lutzoni F."/>
            <person name="Magnuson J."/>
            <person name="Mondo S."/>
            <person name="Nolan M."/>
            <person name="Ohm R."/>
            <person name="Pangilinan J."/>
            <person name="Park H.-J."/>
            <person name="Ramirez L."/>
            <person name="Alfaro M."/>
            <person name="Sun H."/>
            <person name="Tritt A."/>
            <person name="Yoshinaga Y."/>
            <person name="Zwiers L.-H."/>
            <person name="Turgeon B.G."/>
            <person name="Goodwin S.B."/>
            <person name="Spatafora J.W."/>
            <person name="Crous P.W."/>
            <person name="Grigoriev I.V."/>
        </authorList>
    </citation>
    <scope>NUCLEOTIDE SEQUENCE</scope>
    <source>
        <strain evidence="7">IPT5</strain>
    </source>
</reference>
<dbReference type="InterPro" id="IPR008972">
    <property type="entry name" value="Cupredoxin"/>
</dbReference>
<protein>
    <submittedName>
        <fullName evidence="7">Multicopper oxidase</fullName>
    </submittedName>
</protein>
<feature type="domain" description="Plastocyanin-like" evidence="5">
    <location>
        <begin position="76"/>
        <end position="215"/>
    </location>
</feature>
<evidence type="ECO:0000256" key="4">
    <source>
        <dbReference type="ARBA" id="ARBA00023008"/>
    </source>
</evidence>
<evidence type="ECO:0000313" key="7">
    <source>
        <dbReference type="EMBL" id="KAF2847323.1"/>
    </source>
</evidence>
<dbReference type="Proteomes" id="UP000799423">
    <property type="component" value="Unassembled WGS sequence"/>
</dbReference>
<dbReference type="InterPro" id="IPR001117">
    <property type="entry name" value="Cu-oxidase_2nd"/>
</dbReference>
<evidence type="ECO:0000256" key="3">
    <source>
        <dbReference type="ARBA" id="ARBA00023002"/>
    </source>
</evidence>
<dbReference type="GO" id="GO:0005507">
    <property type="term" value="F:copper ion binding"/>
    <property type="evidence" value="ECO:0007669"/>
    <property type="project" value="InterPro"/>
</dbReference>
<gene>
    <name evidence="7" type="ORF">T440DRAFT_539910</name>
</gene>
<evidence type="ECO:0000256" key="1">
    <source>
        <dbReference type="ARBA" id="ARBA00010609"/>
    </source>
</evidence>
<proteinExistence type="inferred from homology"/>
<evidence type="ECO:0000256" key="2">
    <source>
        <dbReference type="ARBA" id="ARBA00022723"/>
    </source>
</evidence>
<dbReference type="SUPFAM" id="SSF49503">
    <property type="entry name" value="Cupredoxins"/>
    <property type="match status" value="2"/>
</dbReference>
<organism evidence="7 8">
    <name type="scientific">Plenodomus tracheiphilus IPT5</name>
    <dbReference type="NCBI Taxonomy" id="1408161"/>
    <lineage>
        <taxon>Eukaryota</taxon>
        <taxon>Fungi</taxon>
        <taxon>Dikarya</taxon>
        <taxon>Ascomycota</taxon>
        <taxon>Pezizomycotina</taxon>
        <taxon>Dothideomycetes</taxon>
        <taxon>Pleosporomycetidae</taxon>
        <taxon>Pleosporales</taxon>
        <taxon>Pleosporineae</taxon>
        <taxon>Leptosphaeriaceae</taxon>
        <taxon>Plenodomus</taxon>
    </lineage>
</organism>
<evidence type="ECO:0000313" key="8">
    <source>
        <dbReference type="Proteomes" id="UP000799423"/>
    </source>
</evidence>
<dbReference type="OrthoDB" id="2121828at2759"/>
<keyword evidence="3" id="KW-0560">Oxidoreductase</keyword>
<dbReference type="AlphaFoldDB" id="A0A6A7AW55"/>
<dbReference type="Pfam" id="PF07732">
    <property type="entry name" value="Cu-oxidase_3"/>
    <property type="match status" value="1"/>
</dbReference>
<dbReference type="GO" id="GO:0016491">
    <property type="term" value="F:oxidoreductase activity"/>
    <property type="evidence" value="ECO:0007669"/>
    <property type="project" value="UniProtKB-KW"/>
</dbReference>
<dbReference type="InterPro" id="IPR045087">
    <property type="entry name" value="Cu-oxidase_fam"/>
</dbReference>
<dbReference type="FunFam" id="2.60.40.420:FF:000045">
    <property type="entry name" value="Laccase 2"/>
    <property type="match status" value="1"/>
</dbReference>
<accession>A0A6A7AW55</accession>
<dbReference type="Gene3D" id="2.60.40.420">
    <property type="entry name" value="Cupredoxins - blue copper proteins"/>
    <property type="match status" value="3"/>
</dbReference>
<dbReference type="PANTHER" id="PTHR11709">
    <property type="entry name" value="MULTI-COPPER OXIDASE"/>
    <property type="match status" value="1"/>
</dbReference>
<keyword evidence="4" id="KW-0186">Copper</keyword>
<dbReference type="CDD" id="cd13880">
    <property type="entry name" value="CuRO_2_MaLCC_like"/>
    <property type="match status" value="1"/>
</dbReference>
<feature type="domain" description="Plastocyanin-like" evidence="6">
    <location>
        <begin position="1"/>
        <end position="65"/>
    </location>
</feature>